<dbReference type="InterPro" id="IPR010130">
    <property type="entry name" value="T1SS_OMP_TolC"/>
</dbReference>
<proteinExistence type="inferred from homology"/>
<dbReference type="PANTHER" id="PTHR30026:SF20">
    <property type="entry name" value="OUTER MEMBRANE PROTEIN TOLC"/>
    <property type="match status" value="1"/>
</dbReference>
<keyword evidence="7" id="KW-0998">Cell outer membrane</keyword>
<gene>
    <name evidence="9" type="ORF">F2P44_23235</name>
</gene>
<keyword evidence="6" id="KW-0472">Membrane</keyword>
<evidence type="ECO:0000256" key="2">
    <source>
        <dbReference type="ARBA" id="ARBA00007613"/>
    </source>
</evidence>
<evidence type="ECO:0000313" key="9">
    <source>
        <dbReference type="EMBL" id="NHZ82169.1"/>
    </source>
</evidence>
<dbReference type="Gene3D" id="1.20.1600.10">
    <property type="entry name" value="Outer membrane efflux proteins (OEP)"/>
    <property type="match status" value="1"/>
</dbReference>
<evidence type="ECO:0000313" key="10">
    <source>
        <dbReference type="Proteomes" id="UP000621455"/>
    </source>
</evidence>
<dbReference type="EMBL" id="WHJG01000029">
    <property type="protein sequence ID" value="NHZ82169.1"/>
    <property type="molecule type" value="Genomic_DNA"/>
</dbReference>
<evidence type="ECO:0000256" key="1">
    <source>
        <dbReference type="ARBA" id="ARBA00004442"/>
    </source>
</evidence>
<reference evidence="9 10" key="1">
    <citation type="submission" date="2019-10" db="EMBL/GenBank/DDBJ databases">
        <title>Taxonomy of Antarctic Massilia spp.: description of Massilia rubra sp. nov., Massilia aquatica sp. nov., Massilia mucilaginosa sp. nov., Massilia frigida sp. nov. isolated from streams, lakes and regoliths.</title>
        <authorList>
            <person name="Holochova P."/>
            <person name="Sedlacek I."/>
            <person name="Kralova S."/>
            <person name="Maslanova I."/>
            <person name="Busse H.-J."/>
            <person name="Stankova E."/>
            <person name="Vrbovska V."/>
            <person name="Kovarovic V."/>
            <person name="Bartak M."/>
            <person name="Svec P."/>
            <person name="Pantucek R."/>
        </authorList>
    </citation>
    <scope>NUCLEOTIDE SEQUENCE [LARGE SCALE GENOMIC DNA]</scope>
    <source>
        <strain evidence="9 10">CCM 8695</strain>
    </source>
</reference>
<evidence type="ECO:0000256" key="4">
    <source>
        <dbReference type="ARBA" id="ARBA00022452"/>
    </source>
</evidence>
<sequence length="471" mass="50722">MGRAPRWRRNHRHGNARFALGRARPTDRPGQGWPRKRSDSPVECLHCQGRQCVKQWAWIALLGIGPHVAAAPVDDLLTLYTHARVNYPTLQSAAAQTRLASADVDAARAPLLPQWQLSVSQQRAGGAPSYNTTSSKITQSVVDVAARANLNAARAEANAQDANFHVAKQALLAELAIRYFDMLTAESQLATYGANEAAFAELVRQSEVRVAEGLSAAADVDQARATLGLAQAITQQAKEALADARQALQQLVGRAPEPLKHLKKTWQPAVLEPDPQADTLADHPQLQAGDASISAAKERIHAAQAGHLPTLALTVTSERAPRDYQPPRTSTHSAVGLQLSIPLMMGGATLAQERQAVARRDIQIAQVEMTRRDITRNIKAQWEAAQGSITQIKIIEAGAAAAERALAAIRSGQQIGTRTLTDVLNAIQTNGQAQLQLTQARHRHVVALLLLKQAGGRLSVDDLAAINTLLE</sequence>
<keyword evidence="10" id="KW-1185">Reference proteome</keyword>
<feature type="compositionally biased region" description="Basic residues" evidence="8">
    <location>
        <begin position="1"/>
        <end position="15"/>
    </location>
</feature>
<dbReference type="InterPro" id="IPR051906">
    <property type="entry name" value="TolC-like"/>
</dbReference>
<dbReference type="NCBIfam" id="TIGR01844">
    <property type="entry name" value="type_I_sec_TolC"/>
    <property type="match status" value="1"/>
</dbReference>
<dbReference type="SUPFAM" id="SSF56954">
    <property type="entry name" value="Outer membrane efflux proteins (OEP)"/>
    <property type="match status" value="1"/>
</dbReference>
<keyword evidence="3" id="KW-0813">Transport</keyword>
<protein>
    <submittedName>
        <fullName evidence="9">TolC family outer membrane protein</fullName>
    </submittedName>
</protein>
<accession>A0ABX0NGH5</accession>
<keyword evidence="5" id="KW-0812">Transmembrane</keyword>
<dbReference type="InterPro" id="IPR003423">
    <property type="entry name" value="OMP_efflux"/>
</dbReference>
<evidence type="ECO:0000256" key="6">
    <source>
        <dbReference type="ARBA" id="ARBA00023136"/>
    </source>
</evidence>
<evidence type="ECO:0000256" key="8">
    <source>
        <dbReference type="SAM" id="MobiDB-lite"/>
    </source>
</evidence>
<dbReference type="Pfam" id="PF02321">
    <property type="entry name" value="OEP"/>
    <property type="match status" value="2"/>
</dbReference>
<name>A0ABX0NGH5_9BURK</name>
<evidence type="ECO:0000256" key="5">
    <source>
        <dbReference type="ARBA" id="ARBA00022692"/>
    </source>
</evidence>
<organism evidence="9 10">
    <name type="scientific">Massilia frigida</name>
    <dbReference type="NCBI Taxonomy" id="2609281"/>
    <lineage>
        <taxon>Bacteria</taxon>
        <taxon>Pseudomonadati</taxon>
        <taxon>Pseudomonadota</taxon>
        <taxon>Betaproteobacteria</taxon>
        <taxon>Burkholderiales</taxon>
        <taxon>Oxalobacteraceae</taxon>
        <taxon>Telluria group</taxon>
        <taxon>Massilia</taxon>
    </lineage>
</organism>
<comment type="subcellular location">
    <subcellularLocation>
        <location evidence="1">Cell outer membrane</location>
    </subcellularLocation>
</comment>
<feature type="region of interest" description="Disordered" evidence="8">
    <location>
        <begin position="1"/>
        <end position="40"/>
    </location>
</feature>
<evidence type="ECO:0000256" key="7">
    <source>
        <dbReference type="ARBA" id="ARBA00023237"/>
    </source>
</evidence>
<keyword evidence="4" id="KW-1134">Transmembrane beta strand</keyword>
<comment type="similarity">
    <text evidence="2">Belongs to the outer membrane factor (OMF) (TC 1.B.17) family.</text>
</comment>
<evidence type="ECO:0000256" key="3">
    <source>
        <dbReference type="ARBA" id="ARBA00022448"/>
    </source>
</evidence>
<dbReference type="Proteomes" id="UP000621455">
    <property type="component" value="Unassembled WGS sequence"/>
</dbReference>
<dbReference type="PANTHER" id="PTHR30026">
    <property type="entry name" value="OUTER MEMBRANE PROTEIN TOLC"/>
    <property type="match status" value="1"/>
</dbReference>
<comment type="caution">
    <text evidence="9">The sequence shown here is derived from an EMBL/GenBank/DDBJ whole genome shotgun (WGS) entry which is preliminary data.</text>
</comment>